<keyword evidence="1" id="KW-0472">Membrane</keyword>
<dbReference type="AlphaFoldDB" id="A0A2T1KC47"/>
<evidence type="ECO:0000313" key="2">
    <source>
        <dbReference type="EMBL" id="PSF07704.1"/>
    </source>
</evidence>
<accession>A0A2T1KC47</accession>
<keyword evidence="1" id="KW-1133">Transmembrane helix</keyword>
<dbReference type="RefSeq" id="WP_106762282.1">
    <property type="nucleotide sequence ID" value="NZ_PXNP01000064.1"/>
</dbReference>
<dbReference type="OrthoDB" id="6120380at2"/>
<gene>
    <name evidence="2" type="ORF">C7H09_09375</name>
</gene>
<proteinExistence type="predicted"/>
<reference evidence="2 3" key="1">
    <citation type="submission" date="2018-03" db="EMBL/GenBank/DDBJ databases">
        <title>Marinobacter brunus sp. nov., a marine bacterium of Gamma-proteobacteria isolated from the surface seawater of the South China Sea.</title>
        <authorList>
            <person name="Cheng H."/>
            <person name="Wu Y.-H."/>
            <person name="Xamxidin M."/>
            <person name="Xu X.-W."/>
        </authorList>
    </citation>
    <scope>NUCLEOTIDE SEQUENCE [LARGE SCALE GENOMIC DNA]</scope>
    <source>
        <strain evidence="2 3">NH169-3</strain>
    </source>
</reference>
<comment type="caution">
    <text evidence="2">The sequence shown here is derived from an EMBL/GenBank/DDBJ whole genome shotgun (WGS) entry which is preliminary data.</text>
</comment>
<dbReference type="Proteomes" id="UP000239866">
    <property type="component" value="Unassembled WGS sequence"/>
</dbReference>
<keyword evidence="3" id="KW-1185">Reference proteome</keyword>
<name>A0A2T1KC47_9GAMM</name>
<keyword evidence="1" id="KW-0812">Transmembrane</keyword>
<evidence type="ECO:0000313" key="3">
    <source>
        <dbReference type="Proteomes" id="UP000239866"/>
    </source>
</evidence>
<sequence>MARNSGQGGPIESRLISLFASLFFSIPTAAFVWLWVNLELAVYWDGFLSSRYLITCILVFAVLALLLPRLFPSILGGVWRGIAKVWHWWGW</sequence>
<evidence type="ECO:0000256" key="1">
    <source>
        <dbReference type="SAM" id="Phobius"/>
    </source>
</evidence>
<organism evidence="2 3">
    <name type="scientific">Marinobacter fuscus</name>
    <dbReference type="NCBI Taxonomy" id="2109942"/>
    <lineage>
        <taxon>Bacteria</taxon>
        <taxon>Pseudomonadati</taxon>
        <taxon>Pseudomonadota</taxon>
        <taxon>Gammaproteobacteria</taxon>
        <taxon>Pseudomonadales</taxon>
        <taxon>Marinobacteraceae</taxon>
        <taxon>Marinobacter</taxon>
    </lineage>
</organism>
<dbReference type="EMBL" id="PXNP01000064">
    <property type="protein sequence ID" value="PSF07704.1"/>
    <property type="molecule type" value="Genomic_DNA"/>
</dbReference>
<protein>
    <submittedName>
        <fullName evidence="2">Uncharacterized protein</fullName>
    </submittedName>
</protein>
<feature type="transmembrane region" description="Helical" evidence="1">
    <location>
        <begin position="15"/>
        <end position="36"/>
    </location>
</feature>
<feature type="transmembrane region" description="Helical" evidence="1">
    <location>
        <begin position="48"/>
        <end position="67"/>
    </location>
</feature>